<dbReference type="AlphaFoldDB" id="A0A9X9LR92"/>
<dbReference type="Proteomes" id="UP000269945">
    <property type="component" value="Unassembled WGS sequence"/>
</dbReference>
<dbReference type="EMBL" id="CYRY02012697">
    <property type="protein sequence ID" value="VCW83094.1"/>
    <property type="molecule type" value="Genomic_DNA"/>
</dbReference>
<sequence>MVKGKNTGCLHSNLIVTSHCVTLARYLPALYPTRETNSTCLI</sequence>
<evidence type="ECO:0000313" key="1">
    <source>
        <dbReference type="EMBL" id="VCW83094.1"/>
    </source>
</evidence>
<proteinExistence type="predicted"/>
<evidence type="ECO:0000313" key="2">
    <source>
        <dbReference type="Proteomes" id="UP000269945"/>
    </source>
</evidence>
<keyword evidence="2" id="KW-1185">Reference proteome</keyword>
<protein>
    <submittedName>
        <fullName evidence="1">Uncharacterized protein</fullName>
    </submittedName>
</protein>
<reference evidence="1 2" key="1">
    <citation type="submission" date="2018-10" db="EMBL/GenBank/DDBJ databases">
        <authorList>
            <person name="Ekblom R."/>
            <person name="Jareborg N."/>
        </authorList>
    </citation>
    <scope>NUCLEOTIDE SEQUENCE [LARGE SCALE GENOMIC DNA]</scope>
    <source>
        <tissue evidence="1">Muscle</tissue>
    </source>
</reference>
<feature type="non-terminal residue" evidence="1">
    <location>
        <position position="42"/>
    </location>
</feature>
<gene>
    <name evidence="1" type="ORF">BN2614_LOCUS4</name>
</gene>
<name>A0A9X9LR92_GULGU</name>
<accession>A0A9X9LR92</accession>
<comment type="caution">
    <text evidence="1">The sequence shown here is derived from an EMBL/GenBank/DDBJ whole genome shotgun (WGS) entry which is preliminary data.</text>
</comment>
<organism evidence="1 2">
    <name type="scientific">Gulo gulo</name>
    <name type="common">Wolverine</name>
    <name type="synonym">Gluton</name>
    <dbReference type="NCBI Taxonomy" id="48420"/>
    <lineage>
        <taxon>Eukaryota</taxon>
        <taxon>Metazoa</taxon>
        <taxon>Chordata</taxon>
        <taxon>Craniata</taxon>
        <taxon>Vertebrata</taxon>
        <taxon>Euteleostomi</taxon>
        <taxon>Mammalia</taxon>
        <taxon>Eutheria</taxon>
        <taxon>Laurasiatheria</taxon>
        <taxon>Carnivora</taxon>
        <taxon>Caniformia</taxon>
        <taxon>Musteloidea</taxon>
        <taxon>Mustelidae</taxon>
        <taxon>Guloninae</taxon>
        <taxon>Gulo</taxon>
    </lineage>
</organism>